<dbReference type="Gene3D" id="3.40.50.2000">
    <property type="entry name" value="Glycogen Phosphorylase B"/>
    <property type="match status" value="1"/>
</dbReference>
<dbReference type="Pfam" id="PF04101">
    <property type="entry name" value="Glyco_tran_28_C"/>
    <property type="match status" value="1"/>
</dbReference>
<dbReference type="InterPro" id="IPR009695">
    <property type="entry name" value="Diacylglyc_glucosyltr_N"/>
</dbReference>
<dbReference type="InterPro" id="IPR050519">
    <property type="entry name" value="Glycosyltransf_28_UgtP"/>
</dbReference>
<organism evidence="7 8">
    <name type="scientific">Alkalihalophilus pseudofirmus</name>
    <name type="common">Bacillus pseudofirmus</name>
    <dbReference type="NCBI Taxonomy" id="79885"/>
    <lineage>
        <taxon>Bacteria</taxon>
        <taxon>Bacillati</taxon>
        <taxon>Bacillota</taxon>
        <taxon>Bacilli</taxon>
        <taxon>Bacillales</taxon>
        <taxon>Bacillaceae</taxon>
        <taxon>Alkalihalophilus</taxon>
    </lineage>
</organism>
<dbReference type="GO" id="GO:0009247">
    <property type="term" value="P:glycolipid biosynthetic process"/>
    <property type="evidence" value="ECO:0007669"/>
    <property type="project" value="InterPro"/>
</dbReference>
<accession>A0AAJ2NNI4</accession>
<dbReference type="Proteomes" id="UP001285636">
    <property type="component" value="Unassembled WGS sequence"/>
</dbReference>
<dbReference type="RefSeq" id="WP_323466758.1">
    <property type="nucleotide sequence ID" value="NZ_CP144224.1"/>
</dbReference>
<dbReference type="SUPFAM" id="SSF53756">
    <property type="entry name" value="UDP-Glycosyltransferase/glycogen phosphorylase"/>
    <property type="match status" value="1"/>
</dbReference>
<comment type="subcellular location">
    <subcellularLocation>
        <location evidence="1">Membrane</location>
    </subcellularLocation>
</comment>
<dbReference type="EMBL" id="JAWJAY010000002">
    <property type="protein sequence ID" value="MDV2885643.1"/>
    <property type="molecule type" value="Genomic_DNA"/>
</dbReference>
<protein>
    <submittedName>
        <fullName evidence="7">Glycosyltransferase</fullName>
    </submittedName>
</protein>
<gene>
    <name evidence="7" type="ORF">RYX45_10680</name>
</gene>
<sequence>MSHITIFSASIGHGHNEASKALKAQLEEEGRSVDIVDTFHAIHPILHKSFVTVYLNMIKRAPTLWGSLYKYGAKHSWYLLVDKLASLFCGRLNAIITNQNTSIMISTNPFVTSFLSIIKKKRCLDIPLYTIITDFDLHPGYVRPEVDAYFTGSPYHAEFAAEHNIPLEQIHFTGIPIKAIPEPLTPRTQMREELGLEPYTKTILITGGGLGLGKYSEIIRSLEEIKEPLQVLCMTGINQKVAKQLQKVQSTHSIKVIEFTEIFLDYLRASDVVLSKAGGLTMSEALACETPMLIYNPVPGHEENNATLLSGLGAAVKADQLSEVTLLLEHILFNDTHYNTLVQNAKRSKKPDAAKQIARKIEHLQDTKGINRDRLQPS</sequence>
<comment type="similarity">
    <text evidence="2">Belongs to the glycosyltransferase 28 family.</text>
</comment>
<dbReference type="InterPro" id="IPR007235">
    <property type="entry name" value="Glyco_trans_28_C"/>
</dbReference>
<evidence type="ECO:0000313" key="7">
    <source>
        <dbReference type="EMBL" id="MDV2885643.1"/>
    </source>
</evidence>
<dbReference type="GO" id="GO:0016758">
    <property type="term" value="F:hexosyltransferase activity"/>
    <property type="evidence" value="ECO:0007669"/>
    <property type="project" value="InterPro"/>
</dbReference>
<feature type="domain" description="Diacylglycerol glucosyltransferase N-terminal" evidence="6">
    <location>
        <begin position="15"/>
        <end position="177"/>
    </location>
</feature>
<proteinExistence type="inferred from homology"/>
<evidence type="ECO:0000259" key="5">
    <source>
        <dbReference type="Pfam" id="PF04101"/>
    </source>
</evidence>
<reference evidence="7" key="1">
    <citation type="submission" date="2023-10" db="EMBL/GenBank/DDBJ databases">
        <title>Screening of Alkalihalophilus pseudofirmusBZ-TG-HK211 and Its Alleviation of Salt Stress on Rapeseed Growth.</title>
        <authorList>
            <person name="Zhao B."/>
            <person name="Guo T."/>
        </authorList>
    </citation>
    <scope>NUCLEOTIDE SEQUENCE</scope>
    <source>
        <strain evidence="7">BZ-TG-HK211</strain>
    </source>
</reference>
<comment type="caution">
    <text evidence="7">The sequence shown here is derived from an EMBL/GenBank/DDBJ whole genome shotgun (WGS) entry which is preliminary data.</text>
</comment>
<evidence type="ECO:0000256" key="3">
    <source>
        <dbReference type="ARBA" id="ARBA00022676"/>
    </source>
</evidence>
<evidence type="ECO:0000259" key="6">
    <source>
        <dbReference type="Pfam" id="PF06925"/>
    </source>
</evidence>
<evidence type="ECO:0000256" key="2">
    <source>
        <dbReference type="ARBA" id="ARBA00006962"/>
    </source>
</evidence>
<evidence type="ECO:0000313" key="8">
    <source>
        <dbReference type="Proteomes" id="UP001285636"/>
    </source>
</evidence>
<dbReference type="PANTHER" id="PTHR43025:SF3">
    <property type="entry name" value="MONOGALACTOSYLDIACYLGLYCEROL SYNTHASE 1, CHLOROPLASTIC"/>
    <property type="match status" value="1"/>
</dbReference>
<dbReference type="GO" id="GO:0016020">
    <property type="term" value="C:membrane"/>
    <property type="evidence" value="ECO:0007669"/>
    <property type="project" value="UniProtKB-SubCell"/>
</dbReference>
<feature type="domain" description="Glycosyl transferase family 28 C-terminal" evidence="5">
    <location>
        <begin position="202"/>
        <end position="357"/>
    </location>
</feature>
<evidence type="ECO:0000256" key="4">
    <source>
        <dbReference type="ARBA" id="ARBA00022679"/>
    </source>
</evidence>
<keyword evidence="4" id="KW-0808">Transferase</keyword>
<dbReference type="PANTHER" id="PTHR43025">
    <property type="entry name" value="MONOGALACTOSYLDIACYLGLYCEROL SYNTHASE"/>
    <property type="match status" value="1"/>
</dbReference>
<dbReference type="Pfam" id="PF06925">
    <property type="entry name" value="MGDG_synth"/>
    <property type="match status" value="1"/>
</dbReference>
<dbReference type="AlphaFoldDB" id="A0AAJ2NNI4"/>
<keyword evidence="3" id="KW-0328">Glycosyltransferase</keyword>
<evidence type="ECO:0000256" key="1">
    <source>
        <dbReference type="ARBA" id="ARBA00004370"/>
    </source>
</evidence>
<name>A0AAJ2NNI4_ALKPS</name>